<reference evidence="3 4" key="1">
    <citation type="journal article" date="2021" name="Genome Biol.">
        <title>AFLAP: assembly-free linkage analysis pipeline using k-mers from genome sequencing data.</title>
        <authorList>
            <person name="Fletcher K."/>
            <person name="Zhang L."/>
            <person name="Gil J."/>
            <person name="Han R."/>
            <person name="Cavanaugh K."/>
            <person name="Michelmore R."/>
        </authorList>
    </citation>
    <scope>NUCLEOTIDE SEQUENCE [LARGE SCALE GENOMIC DNA]</scope>
    <source>
        <strain evidence="3 4">SF5</strain>
    </source>
</reference>
<dbReference type="GeneID" id="94348513"/>
<dbReference type="KEGG" id="blac:94348513"/>
<keyword evidence="4" id="KW-1185">Reference proteome</keyword>
<evidence type="ECO:0000256" key="1">
    <source>
        <dbReference type="ARBA" id="ARBA00022801"/>
    </source>
</evidence>
<feature type="domain" description="UFSP1/2/DUB catalytic" evidence="2">
    <location>
        <begin position="447"/>
        <end position="640"/>
    </location>
</feature>
<dbReference type="AlphaFoldDB" id="A0A976FLJ9"/>
<proteinExistence type="predicted"/>
<dbReference type="PANTHER" id="PTHR48153:SF2">
    <property type="entry name" value="UFM1-SPECIFIC PROTEASE 2"/>
    <property type="match status" value="1"/>
</dbReference>
<comment type="caution">
    <text evidence="3">The sequence shown here is derived from an EMBL/GenBank/DDBJ whole genome shotgun (WGS) entry which is preliminary data.</text>
</comment>
<dbReference type="Pfam" id="PF07910">
    <property type="entry name" value="Peptidase_C78"/>
    <property type="match status" value="1"/>
</dbReference>
<dbReference type="InterPro" id="IPR012462">
    <property type="entry name" value="UFSP1/2_DUB_cat"/>
</dbReference>
<keyword evidence="1" id="KW-0378">Hydrolase</keyword>
<evidence type="ECO:0000313" key="4">
    <source>
        <dbReference type="Proteomes" id="UP000294530"/>
    </source>
</evidence>
<dbReference type="GO" id="GO:0071567">
    <property type="term" value="F:deUFMylase activity"/>
    <property type="evidence" value="ECO:0007669"/>
    <property type="project" value="TreeGrafter"/>
</dbReference>
<evidence type="ECO:0000259" key="2">
    <source>
        <dbReference type="Pfam" id="PF07910"/>
    </source>
</evidence>
<gene>
    <name evidence="3" type="ORF">CCR75_004756</name>
</gene>
<dbReference type="Gene3D" id="3.90.70.130">
    <property type="match status" value="1"/>
</dbReference>
<accession>A0A976FLJ9</accession>
<dbReference type="Proteomes" id="UP000294530">
    <property type="component" value="Unassembled WGS sequence"/>
</dbReference>
<protein>
    <recommendedName>
        <fullName evidence="2">UFSP1/2/DUB catalytic domain-containing protein</fullName>
    </recommendedName>
</protein>
<name>A0A976FLJ9_BRELC</name>
<evidence type="ECO:0000313" key="3">
    <source>
        <dbReference type="EMBL" id="TDH69035.1"/>
    </source>
</evidence>
<dbReference type="InterPro" id="IPR038765">
    <property type="entry name" value="Papain-like_cys_pep_sf"/>
</dbReference>
<dbReference type="PANTHER" id="PTHR48153">
    <property type="entry name" value="UFM1-SPECIFIC PROTEASE 2"/>
    <property type="match status" value="1"/>
</dbReference>
<dbReference type="OrthoDB" id="417506at2759"/>
<organism evidence="3 4">
    <name type="scientific">Bremia lactucae</name>
    <name type="common">Lettuce downy mildew</name>
    <dbReference type="NCBI Taxonomy" id="4779"/>
    <lineage>
        <taxon>Eukaryota</taxon>
        <taxon>Sar</taxon>
        <taxon>Stramenopiles</taxon>
        <taxon>Oomycota</taxon>
        <taxon>Peronosporomycetes</taxon>
        <taxon>Peronosporales</taxon>
        <taxon>Peronosporaceae</taxon>
        <taxon>Bremia</taxon>
    </lineage>
</organism>
<dbReference type="SUPFAM" id="SSF54001">
    <property type="entry name" value="Cysteine proteinases"/>
    <property type="match status" value="1"/>
</dbReference>
<sequence>MQGFFPRPLLRSLQRFAQSNADATSDTCSRNSVVTRGALLGTERDVRTNLDETSITQQVAIWGLTCLSPEDANSHPIRHSLPGGISRIGYFMIVQKDANYLGSETIALQAVSDPNVDTKVLIYQVESHSLELFHCKHGKVSCIELQVVSCLRARDFHRAIGFAFLRCAIDVHGDHNLFWQRLNKCQAATCTDEDFYVRVGFQNGKKGRRLDVINGCGKNVTSNEISSVSFKSIVEGIAPLETSKRARKEKKLKQRGRTIRSINNSSDTKSGVLSSFEYGSIVNVDLLIDLAPLKTDQLAPVLTIPASKQNQHLHAHCDALIVSPLDASLSSVLTLLRHELYEQFTDVARQFKANTTTVTTSAIVHHFPLLGAAFPLTVRSDSSSESFNDMKALESLHCAFLQRIDQPLFRVSRQCSLTQQGAWLRTSDVLINVHEGISSSNVGKPSQVAIVDGFYGYYHYLQQGTNDKGWGCAYRSLQTLASWLFLQHYTSLSYLSHEHIQQVLVEMGDKPASFQGSKDWIGSVEVGYVLDELFGVRFRTLTVSSGAHLPDVARELLYHFETHGTPVMMGGGQLAFTILGVDLNEVTGTCAFLTLDPHYTGDEDLEIIQHQSVALEGYKAIPCSWSKTTTFSKNAFYNLCLPQRPCEGV</sequence>
<dbReference type="EMBL" id="SHOA02000016">
    <property type="protein sequence ID" value="TDH69035.1"/>
    <property type="molecule type" value="Genomic_DNA"/>
</dbReference>
<dbReference type="RefSeq" id="XP_067818534.1">
    <property type="nucleotide sequence ID" value="XM_067962842.1"/>
</dbReference>